<dbReference type="Proteomes" id="UP000216538">
    <property type="component" value="Unassembled WGS sequence"/>
</dbReference>
<dbReference type="Proteomes" id="UP000005756">
    <property type="component" value="Unassembled WGS sequence"/>
</dbReference>
<sequence>MPELYDKAAPRKAANLSVNSDLLNKTRALNINLSATLERALKEELAKREVAQWVEENRSAIKNYNEFVEQHGCFGDEFREF</sequence>
<dbReference type="InterPro" id="IPR009956">
    <property type="entry name" value="Post-segregation_anti-tox_CcdA"/>
</dbReference>
<evidence type="ECO:0000313" key="3">
    <source>
        <dbReference type="EMBL" id="OZT73413.1"/>
    </source>
</evidence>
<dbReference type="EMBL" id="NPEY01000010">
    <property type="protein sequence ID" value="OZT73413.1"/>
    <property type="molecule type" value="Genomic_DNA"/>
</dbReference>
<dbReference type="AlphaFoldDB" id="A0A265DVS0"/>
<reference evidence="3 5" key="2">
    <citation type="submission" date="2017-07" db="EMBL/GenBank/DDBJ databases">
        <title>Shotgun whole genome sequences of three halophilic bacterial isolates.</title>
        <authorList>
            <person name="Pozzo T."/>
            <person name="Higdon S.M."/>
            <person name="Quillaguaman J."/>
        </authorList>
    </citation>
    <scope>NUCLEOTIDE SEQUENCE [LARGE SCALE GENOMIC DNA]</scope>
    <source>
        <strain evidence="3 5">LC1</strain>
    </source>
</reference>
<evidence type="ECO:0000313" key="4">
    <source>
        <dbReference type="Proteomes" id="UP000005756"/>
    </source>
</evidence>
<dbReference type="RefSeq" id="WP_007113095.1">
    <property type="nucleotide sequence ID" value="NZ_JH393258.1"/>
</dbReference>
<evidence type="ECO:0000313" key="5">
    <source>
        <dbReference type="Proteomes" id="UP000216538"/>
    </source>
</evidence>
<evidence type="ECO:0000256" key="1">
    <source>
        <dbReference type="ARBA" id="ARBA00022649"/>
    </source>
</evidence>
<keyword evidence="1" id="KW-1277">Toxin-antitoxin system</keyword>
<keyword evidence="5" id="KW-1185">Reference proteome</keyword>
<reference evidence="2 4" key="1">
    <citation type="submission" date="2011-10" db="EMBL/GenBank/DDBJ databases">
        <authorList>
            <person name="Quillaguamn J."/>
            <person name="Guzmn D."/>
            <person name="Balderrama-Subieta A."/>
            <person name="Cardona-Ortuo C."/>
            <person name="Guevara-Martnez M."/>
            <person name="Callisaya-Quispe N."/>
        </authorList>
    </citation>
    <scope>NUCLEOTIDE SEQUENCE [LARGE SCALE GENOMIC DNA]</scope>
    <source>
        <strain evidence="2 4">LC1</strain>
    </source>
</reference>
<gene>
    <name evidence="3" type="ORF">CE457_13825</name>
    <name evidence="2" type="ORF">KUC_2127</name>
</gene>
<proteinExistence type="predicted"/>
<evidence type="ECO:0000313" key="2">
    <source>
        <dbReference type="EMBL" id="EHJ92182.1"/>
    </source>
</evidence>
<dbReference type="OrthoDB" id="7219749at2"/>
<accession>A0A265DVS0</accession>
<organism evidence="2 4">
    <name type="scientific">Vreelandella boliviensis LC1</name>
    <dbReference type="NCBI Taxonomy" id="1072583"/>
    <lineage>
        <taxon>Bacteria</taxon>
        <taxon>Pseudomonadati</taxon>
        <taxon>Pseudomonadota</taxon>
        <taxon>Gammaproteobacteria</taxon>
        <taxon>Oceanospirillales</taxon>
        <taxon>Halomonadaceae</taxon>
        <taxon>Vreelandella</taxon>
    </lineage>
</organism>
<dbReference type="STRING" id="1072583.KUC_2127"/>
<protein>
    <submittedName>
        <fullName evidence="3">Acetoacetyl-CoA synthase</fullName>
    </submittedName>
</protein>
<dbReference type="EMBL" id="JH393258">
    <property type="protein sequence ID" value="EHJ92182.1"/>
    <property type="molecule type" value="Genomic_DNA"/>
</dbReference>
<name>A0A265DVS0_9GAMM</name>
<dbReference type="Pfam" id="PF07362">
    <property type="entry name" value="CcdA"/>
    <property type="match status" value="1"/>
</dbReference>